<comment type="caution">
    <text evidence="1">The sequence shown here is derived from an EMBL/GenBank/DDBJ whole genome shotgun (WGS) entry which is preliminary data.</text>
</comment>
<gene>
    <name evidence="1" type="ORF">WCI35_028465</name>
</gene>
<evidence type="ECO:0000313" key="2">
    <source>
        <dbReference type="Proteomes" id="UP001610411"/>
    </source>
</evidence>
<protein>
    <submittedName>
        <fullName evidence="1">Golgi apparatus membrane protein TVP23-like protein A isoform 2</fullName>
    </submittedName>
</protein>
<dbReference type="AlphaFoldDB" id="A0ABD2DIF0"/>
<name>A0ABD2DIF0_DAUMA</name>
<keyword evidence="2" id="KW-1185">Reference proteome</keyword>
<reference evidence="1 2" key="1">
    <citation type="journal article" date="2024" name="G3 (Bethesda)">
        <title>A hybrid genome assembly of the endangered aye-aye (Daubentonia madagascariensis).</title>
        <authorList>
            <person name="Versoza C.J."/>
            <person name="Pfeifer S.P."/>
        </authorList>
    </citation>
    <scope>NUCLEOTIDE SEQUENCE [LARGE SCALE GENOMIC DNA]</scope>
    <source>
        <strain evidence="1">6821</strain>
    </source>
</reference>
<evidence type="ECO:0000313" key="1">
    <source>
        <dbReference type="EMBL" id="KAL2766458.1"/>
    </source>
</evidence>
<sequence length="31" mass="3569">TVLLLLSLDFWSVKVCPGDFQKPGLEEIHQR</sequence>
<feature type="non-terminal residue" evidence="1">
    <location>
        <position position="1"/>
    </location>
</feature>
<dbReference type="EMBL" id="JBFSEQ010000011">
    <property type="protein sequence ID" value="KAL2766458.1"/>
    <property type="molecule type" value="Genomic_DNA"/>
</dbReference>
<dbReference type="Proteomes" id="UP001610411">
    <property type="component" value="Unassembled WGS sequence"/>
</dbReference>
<accession>A0ABD2DIF0</accession>
<organism evidence="1 2">
    <name type="scientific">Daubentonia madagascariensis</name>
    <name type="common">Aye-aye</name>
    <name type="synonym">Sciurus madagascariensis</name>
    <dbReference type="NCBI Taxonomy" id="31869"/>
    <lineage>
        <taxon>Eukaryota</taxon>
        <taxon>Metazoa</taxon>
        <taxon>Chordata</taxon>
        <taxon>Craniata</taxon>
        <taxon>Vertebrata</taxon>
        <taxon>Euteleostomi</taxon>
        <taxon>Mammalia</taxon>
        <taxon>Eutheria</taxon>
        <taxon>Euarchontoglires</taxon>
        <taxon>Primates</taxon>
        <taxon>Strepsirrhini</taxon>
        <taxon>Chiromyiformes</taxon>
        <taxon>Daubentoniidae</taxon>
        <taxon>Daubentonia</taxon>
    </lineage>
</organism>
<proteinExistence type="predicted"/>